<accession>A0ABD3Q962</accession>
<dbReference type="PANTHER" id="PTHR46438">
    <property type="entry name" value="ALPHA/BETA-HYDROLASES SUPERFAMILY PROTEIN"/>
    <property type="match status" value="1"/>
</dbReference>
<keyword evidence="3" id="KW-1185">Reference proteome</keyword>
<dbReference type="EMBL" id="JABMIG020000061">
    <property type="protein sequence ID" value="KAL3796663.1"/>
    <property type="molecule type" value="Genomic_DNA"/>
</dbReference>
<dbReference type="InterPro" id="IPR029058">
    <property type="entry name" value="AB_hydrolase_fold"/>
</dbReference>
<proteinExistence type="predicted"/>
<evidence type="ECO:0000313" key="2">
    <source>
        <dbReference type="EMBL" id="KAL3796663.1"/>
    </source>
</evidence>
<protein>
    <recommendedName>
        <fullName evidence="1">AB hydrolase-1 domain-containing protein</fullName>
    </recommendedName>
</protein>
<comment type="caution">
    <text evidence="2">The sequence shown here is derived from an EMBL/GenBank/DDBJ whole genome shotgun (WGS) entry which is preliminary data.</text>
</comment>
<feature type="domain" description="AB hydrolase-1" evidence="1">
    <location>
        <begin position="72"/>
        <end position="420"/>
    </location>
</feature>
<organism evidence="2 3">
    <name type="scientific">Cyclotella cryptica</name>
    <dbReference type="NCBI Taxonomy" id="29204"/>
    <lineage>
        <taxon>Eukaryota</taxon>
        <taxon>Sar</taxon>
        <taxon>Stramenopiles</taxon>
        <taxon>Ochrophyta</taxon>
        <taxon>Bacillariophyta</taxon>
        <taxon>Coscinodiscophyceae</taxon>
        <taxon>Thalassiosirophycidae</taxon>
        <taxon>Stephanodiscales</taxon>
        <taxon>Stephanodiscaceae</taxon>
        <taxon>Cyclotella</taxon>
    </lineage>
</organism>
<sequence length="437" mass="49343">MRNFKALFLTATAVFASYGTSYLISPAQPSRASLNSIPPRSICDGLKNEVYQWRGQQIRYIATGPIDAKETVLLIHGLFVNADTWRNTLTALGNAGYRTHALDLLGSGYSSKPLPSSLEAKLLDGERGRFYESTDDIHCDLNRNQLLQSKSPRTNGIAKQSSIRENVVLGTASGGRRVTKQLDLRHPLNSCYNFFTWAEQINDFTHDVIFQGEDKWEDGSPKTTSLIANSKGCIVALQACLDKPEYYNGVCAINPTYRELHESEMRFPRLRKPLVRRLQKFLRNNGRGLYKFVSGSRGIIKKLLKEPYHNHEAIDDELLTAISEPLKLPNAAEIVFDELSYSTGPLFEQQLQDIYDSRHTTGQKSIWVVYGKKDPWLHPRRVESLITTPFKENDEPVVDEVIAIENAGHCPHDERPEEVVPILLKFLKTCNSATFSD</sequence>
<dbReference type="PANTHER" id="PTHR46438:SF12">
    <property type="entry name" value="ALPHA_BETA-HYDROLASES SUPERFAMILY PROTEIN"/>
    <property type="match status" value="1"/>
</dbReference>
<dbReference type="Proteomes" id="UP001516023">
    <property type="component" value="Unassembled WGS sequence"/>
</dbReference>
<dbReference type="Gene3D" id="3.40.50.1820">
    <property type="entry name" value="alpha/beta hydrolase"/>
    <property type="match status" value="1"/>
</dbReference>
<dbReference type="SUPFAM" id="SSF53474">
    <property type="entry name" value="alpha/beta-Hydrolases"/>
    <property type="match status" value="1"/>
</dbReference>
<evidence type="ECO:0000313" key="3">
    <source>
        <dbReference type="Proteomes" id="UP001516023"/>
    </source>
</evidence>
<gene>
    <name evidence="2" type="ORF">HJC23_009963</name>
</gene>
<name>A0ABD3Q962_9STRA</name>
<dbReference type="Pfam" id="PF12697">
    <property type="entry name" value="Abhydrolase_6"/>
    <property type="match status" value="1"/>
</dbReference>
<dbReference type="InterPro" id="IPR000073">
    <property type="entry name" value="AB_hydrolase_1"/>
</dbReference>
<reference evidence="2 3" key="1">
    <citation type="journal article" date="2020" name="G3 (Bethesda)">
        <title>Improved Reference Genome for Cyclotella cryptica CCMP332, a Model for Cell Wall Morphogenesis, Salinity Adaptation, and Lipid Production in Diatoms (Bacillariophyta).</title>
        <authorList>
            <person name="Roberts W.R."/>
            <person name="Downey K.M."/>
            <person name="Ruck E.C."/>
            <person name="Traller J.C."/>
            <person name="Alverson A.J."/>
        </authorList>
    </citation>
    <scope>NUCLEOTIDE SEQUENCE [LARGE SCALE GENOMIC DNA]</scope>
    <source>
        <strain evidence="2 3">CCMP332</strain>
    </source>
</reference>
<evidence type="ECO:0000259" key="1">
    <source>
        <dbReference type="Pfam" id="PF12697"/>
    </source>
</evidence>
<dbReference type="AlphaFoldDB" id="A0ABD3Q962"/>